<sequence length="113" mass="13192">MKRILEHIREHLLNKTPTLEELRCESSSQVNNFLQYMKNRLSMGRLRYGKKFIGTYDCVGRMAELLKEYKRTGNDKLLVDLANYALLESVYGVHPKKHFKSGDDGKHCETNQT</sequence>
<name>A0A0F9WH69_9ZZZZ</name>
<accession>A0A0F9WH69</accession>
<dbReference type="EMBL" id="LAZR01000274">
    <property type="protein sequence ID" value="KKN77753.1"/>
    <property type="molecule type" value="Genomic_DNA"/>
</dbReference>
<evidence type="ECO:0000313" key="1">
    <source>
        <dbReference type="EMBL" id="KKN77753.1"/>
    </source>
</evidence>
<reference evidence="1" key="1">
    <citation type="journal article" date="2015" name="Nature">
        <title>Complex archaea that bridge the gap between prokaryotes and eukaryotes.</title>
        <authorList>
            <person name="Spang A."/>
            <person name="Saw J.H."/>
            <person name="Jorgensen S.L."/>
            <person name="Zaremba-Niedzwiedzka K."/>
            <person name="Martijn J."/>
            <person name="Lind A.E."/>
            <person name="van Eijk R."/>
            <person name="Schleper C."/>
            <person name="Guy L."/>
            <person name="Ettema T.J."/>
        </authorList>
    </citation>
    <scope>NUCLEOTIDE SEQUENCE</scope>
</reference>
<protein>
    <submittedName>
        <fullName evidence="1">Uncharacterized protein</fullName>
    </submittedName>
</protein>
<dbReference type="AlphaFoldDB" id="A0A0F9WH69"/>
<proteinExistence type="predicted"/>
<gene>
    <name evidence="1" type="ORF">LCGC14_0357270</name>
</gene>
<organism evidence="1">
    <name type="scientific">marine sediment metagenome</name>
    <dbReference type="NCBI Taxonomy" id="412755"/>
    <lineage>
        <taxon>unclassified sequences</taxon>
        <taxon>metagenomes</taxon>
        <taxon>ecological metagenomes</taxon>
    </lineage>
</organism>
<comment type="caution">
    <text evidence="1">The sequence shown here is derived from an EMBL/GenBank/DDBJ whole genome shotgun (WGS) entry which is preliminary data.</text>
</comment>